<reference evidence="1 2" key="1">
    <citation type="journal article" date="2014" name="Antonie Van Leeuwenhoek">
        <title>Hyphomonas beringensis sp. nov. and Hyphomonas chukchiensis sp. nov., isolated from surface seawater of the Bering Sea and Chukchi Sea.</title>
        <authorList>
            <person name="Li C."/>
            <person name="Lai Q."/>
            <person name="Li G."/>
            <person name="Dong C."/>
            <person name="Wang J."/>
            <person name="Liao Y."/>
            <person name="Shao Z."/>
        </authorList>
    </citation>
    <scope>NUCLEOTIDE SEQUENCE [LARGE SCALE GENOMIC DNA]</scope>
    <source>
        <strain evidence="1 2">MHS-2</strain>
    </source>
</reference>
<dbReference type="AlphaFoldDB" id="A0A059FQI7"/>
<proteinExistence type="predicted"/>
<dbReference type="Proteomes" id="UP000025171">
    <property type="component" value="Unassembled WGS sequence"/>
</dbReference>
<evidence type="ECO:0000313" key="1">
    <source>
        <dbReference type="EMBL" id="KCZ92786.1"/>
    </source>
</evidence>
<dbReference type="EMBL" id="ARYK01000003">
    <property type="protein sequence ID" value="KCZ92786.1"/>
    <property type="molecule type" value="Genomic_DNA"/>
</dbReference>
<dbReference type="PATRIC" id="fig|1280950.3.peg.1508"/>
<comment type="caution">
    <text evidence="1">The sequence shown here is derived from an EMBL/GenBank/DDBJ whole genome shotgun (WGS) entry which is preliminary data.</text>
</comment>
<evidence type="ECO:0000313" key="2">
    <source>
        <dbReference type="Proteomes" id="UP000025171"/>
    </source>
</evidence>
<organism evidence="1 2">
    <name type="scientific">Hyphomonas johnsonii MHS-2</name>
    <dbReference type="NCBI Taxonomy" id="1280950"/>
    <lineage>
        <taxon>Bacteria</taxon>
        <taxon>Pseudomonadati</taxon>
        <taxon>Pseudomonadota</taxon>
        <taxon>Alphaproteobacteria</taxon>
        <taxon>Hyphomonadales</taxon>
        <taxon>Hyphomonadaceae</taxon>
        <taxon>Hyphomonas</taxon>
    </lineage>
</organism>
<gene>
    <name evidence="1" type="ORF">HJO_07522</name>
</gene>
<sequence length="212" mass="23160">MMGQGNKAEMLIAVCAVITSVVALFIGWSQMRVMKGQQEAEVWPMVQLTHETDFNDETVSYAITVENAGVGPALIDSFVIAMPGQPTTTDFYELVDYMVGKDIGDPYTAFRSLEGRVVRHGTEMNAIKASWDSTDETRAALQRRLTQFVAGEEESAVVFICYCSILEDCWVSSTLDAQTRPEPVKSCTALDTTSNALLASHAPPKPVKATNP</sequence>
<dbReference type="STRING" id="1280950.HJO_07522"/>
<name>A0A059FQI7_9PROT</name>
<protein>
    <submittedName>
        <fullName evidence="1">Uncharacterized protein</fullName>
    </submittedName>
</protein>
<keyword evidence="2" id="KW-1185">Reference proteome</keyword>
<accession>A0A059FQI7</accession>